<keyword evidence="2" id="KW-1185">Reference proteome</keyword>
<name>A0AC61MVN0_9FIRM</name>
<dbReference type="Proteomes" id="UP000682782">
    <property type="component" value="Chromosome"/>
</dbReference>
<protein>
    <submittedName>
        <fullName evidence="1">Sensor histidine kinase</fullName>
    </submittedName>
</protein>
<organism evidence="1 2">
    <name type="scientific">Aristaeella hokkaidonensis</name>
    <dbReference type="NCBI Taxonomy" id="3046382"/>
    <lineage>
        <taxon>Bacteria</taxon>
        <taxon>Bacillati</taxon>
        <taxon>Bacillota</taxon>
        <taxon>Clostridia</taxon>
        <taxon>Eubacteriales</taxon>
        <taxon>Aristaeellaceae</taxon>
        <taxon>Aristaeella</taxon>
    </lineage>
</organism>
<evidence type="ECO:0000313" key="1">
    <source>
        <dbReference type="EMBL" id="QUC66590.1"/>
    </source>
</evidence>
<reference evidence="1" key="1">
    <citation type="submission" date="2021-01" db="EMBL/GenBank/DDBJ databases">
        <title>Complete genome sequence of Clostridiales bacterium R-7.</title>
        <authorList>
            <person name="Mahoney-Kurpe S.C."/>
            <person name="Palevich N."/>
            <person name="Koike S."/>
            <person name="Moon C.D."/>
            <person name="Attwood G.T."/>
        </authorList>
    </citation>
    <scope>NUCLEOTIDE SEQUENCE</scope>
    <source>
        <strain evidence="1">R-7</strain>
    </source>
</reference>
<proteinExistence type="predicted"/>
<gene>
    <name evidence="1" type="ORF">JYE49_12115</name>
</gene>
<evidence type="ECO:0000313" key="2">
    <source>
        <dbReference type="Proteomes" id="UP000682782"/>
    </source>
</evidence>
<sequence>MALSIVILVISAVLLLGFSLRSRYGLPLFLMNAGISITSVAVLFQTSSTSMYATPQGFPLRALDLELFQLISHMRLPLAQAQTLRNFGTLIFFCGIVLMLMLIARNIKTIHHRLVWEVLCGSGVILFMALYMVFFSPSCAFRLYMRYYQLEGAARASFVQLVTLADYLFKGFILLFVMSPALLLTIQYIRKNITCFGDTFFLLLGITSLYGFVFFVVFHTIPLALSSQAVFLSAFWFFANGSWLPGWITLFFLLFSLLTLILIVASANRVFSGDLVLLSRKKAMKNSIEDLNRNLKDVFHSEKNLMFSMMILANEARSAYGTSEGLEKLNRLTEIAKDRMEMITSSLNRIRELHLHATPTDMRTLVNQALDTLALPEGIRCERHFCDEPVRCMVDEYHTRNALKNIFVNAVDALQLCKREDKVISVTVNASRAWVSLSIRDNGPGIPKQELRRVMMPFVSTKSKTSNWGIGLPYAFRVVNAQLGQMRIQSSDQEDKSYTQVDILLPRERNEAK</sequence>
<dbReference type="EMBL" id="CP068393">
    <property type="protein sequence ID" value="QUC66590.1"/>
    <property type="molecule type" value="Genomic_DNA"/>
</dbReference>
<keyword evidence="1" id="KW-0418">Kinase</keyword>
<accession>A0AC61MVN0</accession>
<keyword evidence="1" id="KW-0808">Transferase</keyword>